<evidence type="ECO:0000256" key="4">
    <source>
        <dbReference type="ARBA" id="ARBA00012094"/>
    </source>
</evidence>
<comment type="pathway">
    <text evidence="3">Amino-acid degradation; L-phenylalanine degradation; acetoacetate and fumarate from L-phenylalanine: step 6/6.</text>
</comment>
<dbReference type="InterPro" id="IPR011234">
    <property type="entry name" value="Fumarylacetoacetase-like_C"/>
</dbReference>
<name>A0ABW7FSD3_9BURK</name>
<protein>
    <recommendedName>
        <fullName evidence="4">fumarylacetoacetase</fullName>
        <ecNumber evidence="4">3.7.1.2</ecNumber>
    </recommendedName>
</protein>
<evidence type="ECO:0000256" key="9">
    <source>
        <dbReference type="ARBA" id="ARBA00022878"/>
    </source>
</evidence>
<dbReference type="Proteomes" id="UP001606099">
    <property type="component" value="Unassembled WGS sequence"/>
</dbReference>
<keyword evidence="8" id="KW-0460">Magnesium</keyword>
<organism evidence="13 14">
    <name type="scientific">Roseateles rivi</name>
    <dbReference type="NCBI Taxonomy" id="3299028"/>
    <lineage>
        <taxon>Bacteria</taxon>
        <taxon>Pseudomonadati</taxon>
        <taxon>Pseudomonadota</taxon>
        <taxon>Betaproteobacteria</taxon>
        <taxon>Burkholderiales</taxon>
        <taxon>Sphaerotilaceae</taxon>
        <taxon>Roseateles</taxon>
    </lineage>
</organism>
<accession>A0ABW7FSD3</accession>
<keyword evidence="5" id="KW-0479">Metal-binding</keyword>
<keyword evidence="10" id="KW-0585">Phenylalanine catabolism</keyword>
<dbReference type="Gene3D" id="2.30.30.230">
    <property type="entry name" value="Fumarylacetoacetase, N-terminal domain"/>
    <property type="match status" value="1"/>
</dbReference>
<evidence type="ECO:0000259" key="12">
    <source>
        <dbReference type="Pfam" id="PF09298"/>
    </source>
</evidence>
<dbReference type="Gene3D" id="3.90.850.10">
    <property type="entry name" value="Fumarylacetoacetase-like, C-terminal domain"/>
    <property type="match status" value="1"/>
</dbReference>
<evidence type="ECO:0000313" key="14">
    <source>
        <dbReference type="Proteomes" id="UP001606099"/>
    </source>
</evidence>
<dbReference type="GO" id="GO:0004334">
    <property type="term" value="F:fumarylacetoacetase activity"/>
    <property type="evidence" value="ECO:0007669"/>
    <property type="project" value="UniProtKB-EC"/>
</dbReference>
<dbReference type="EMBL" id="JBIGHZ010000001">
    <property type="protein sequence ID" value="MFG6447247.1"/>
    <property type="molecule type" value="Genomic_DNA"/>
</dbReference>
<dbReference type="EC" id="3.7.1.2" evidence="4"/>
<evidence type="ECO:0000313" key="13">
    <source>
        <dbReference type="EMBL" id="MFG6447247.1"/>
    </source>
</evidence>
<dbReference type="InterPro" id="IPR036663">
    <property type="entry name" value="Fumarylacetoacetase_C_sf"/>
</dbReference>
<dbReference type="PANTHER" id="PTHR43069">
    <property type="entry name" value="FUMARYLACETOACETASE"/>
    <property type="match status" value="1"/>
</dbReference>
<dbReference type="RefSeq" id="WP_394458618.1">
    <property type="nucleotide sequence ID" value="NZ_JBIGHZ010000001.1"/>
</dbReference>
<dbReference type="SUPFAM" id="SSF56529">
    <property type="entry name" value="FAH"/>
    <property type="match status" value="1"/>
</dbReference>
<dbReference type="Pfam" id="PF01557">
    <property type="entry name" value="FAA_hydrolase"/>
    <property type="match status" value="1"/>
</dbReference>
<dbReference type="InterPro" id="IPR015377">
    <property type="entry name" value="Fumarylacetoacetase_N"/>
</dbReference>
<evidence type="ECO:0000256" key="2">
    <source>
        <dbReference type="ARBA" id="ARBA00001946"/>
    </source>
</evidence>
<dbReference type="InterPro" id="IPR005959">
    <property type="entry name" value="Fumarylacetoacetase"/>
</dbReference>
<reference evidence="13 14" key="1">
    <citation type="submission" date="2024-08" db="EMBL/GenBank/DDBJ databases">
        <authorList>
            <person name="Lu H."/>
        </authorList>
    </citation>
    <scope>NUCLEOTIDE SEQUENCE [LARGE SCALE GENOMIC DNA]</scope>
    <source>
        <strain evidence="13 14">BYS180W</strain>
    </source>
</reference>
<comment type="cofactor">
    <cofactor evidence="1">
        <name>Ca(2+)</name>
        <dbReference type="ChEBI" id="CHEBI:29108"/>
    </cofactor>
</comment>
<evidence type="ECO:0000256" key="6">
    <source>
        <dbReference type="ARBA" id="ARBA00022801"/>
    </source>
</evidence>
<feature type="domain" description="Fumarylacetoacetase-like C-terminal" evidence="11">
    <location>
        <begin position="163"/>
        <end position="431"/>
    </location>
</feature>
<feature type="domain" description="Fumarylacetoacetase N-terminal" evidence="12">
    <location>
        <begin position="29"/>
        <end position="130"/>
    </location>
</feature>
<dbReference type="PANTHER" id="PTHR43069:SF2">
    <property type="entry name" value="FUMARYLACETOACETASE"/>
    <property type="match status" value="1"/>
</dbReference>
<keyword evidence="9" id="KW-0828">Tyrosine catabolism</keyword>
<proteinExistence type="predicted"/>
<evidence type="ECO:0000256" key="1">
    <source>
        <dbReference type="ARBA" id="ARBA00001913"/>
    </source>
</evidence>
<evidence type="ECO:0000256" key="3">
    <source>
        <dbReference type="ARBA" id="ARBA00004782"/>
    </source>
</evidence>
<sequence length="439" mass="47894">MSFLDHTHDPEARSWVACANAPESDFPLQNLPYGRFRRAGSNERWRIGVAIGSQILDLAAAAAQGRWQPSQQVWLQALAEGDLNRFMAAPLAQRRALRAALFEALCEGSAQQGALQRCLVAQSQAEMALPCQIGDYTDFYTGIHHATTVGKLFRPDNPLLPNYKWVPIGYHGRASSIVVDGTPVRRPQGQLKGPEHEVPSYAPSRRLDYELELGLYVARGNALGEPIAMEAVSEHLFGLSLLNDWSARDVQGWEYQPLGPFLAKNFASTVSPWIVTMEALEPYRLPFTRPEGDPQPLPYLSSAANTEGGSYDIELEVWLQTAKMRAAGQAAQRLMRSNFRHAYWTLAQMLVHHASGGCNLQPGDLLGTGTQSGPLPEEGGSLLELSAGGKQALSLSSGETRTFLQDGDIVTLRAYAQREGAPRIGFGSCSGEVLPTLQG</sequence>
<keyword evidence="6 13" id="KW-0378">Hydrolase</keyword>
<dbReference type="Pfam" id="PF09298">
    <property type="entry name" value="FAA_hydrolase_N"/>
    <property type="match status" value="1"/>
</dbReference>
<evidence type="ECO:0000256" key="8">
    <source>
        <dbReference type="ARBA" id="ARBA00022842"/>
    </source>
</evidence>
<evidence type="ECO:0000256" key="10">
    <source>
        <dbReference type="ARBA" id="ARBA00023232"/>
    </source>
</evidence>
<dbReference type="SUPFAM" id="SSF63433">
    <property type="entry name" value="Fumarylacetoacetate hydrolase, FAH, N-terminal domain"/>
    <property type="match status" value="1"/>
</dbReference>
<evidence type="ECO:0000256" key="5">
    <source>
        <dbReference type="ARBA" id="ARBA00022723"/>
    </source>
</evidence>
<comment type="cofactor">
    <cofactor evidence="2">
        <name>Mg(2+)</name>
        <dbReference type="ChEBI" id="CHEBI:18420"/>
    </cofactor>
</comment>
<dbReference type="NCBIfam" id="TIGR01266">
    <property type="entry name" value="fum_ac_acetase"/>
    <property type="match status" value="1"/>
</dbReference>
<evidence type="ECO:0000259" key="11">
    <source>
        <dbReference type="Pfam" id="PF01557"/>
    </source>
</evidence>
<evidence type="ECO:0000256" key="7">
    <source>
        <dbReference type="ARBA" id="ARBA00022837"/>
    </source>
</evidence>
<comment type="caution">
    <text evidence="13">The sequence shown here is derived from an EMBL/GenBank/DDBJ whole genome shotgun (WGS) entry which is preliminary data.</text>
</comment>
<gene>
    <name evidence="13" type="primary">fahA</name>
    <name evidence="13" type="ORF">ACG0Z6_03205</name>
</gene>
<keyword evidence="7" id="KW-0106">Calcium</keyword>
<keyword evidence="14" id="KW-1185">Reference proteome</keyword>
<dbReference type="InterPro" id="IPR036462">
    <property type="entry name" value="Fumarylacetoacetase_N_sf"/>
</dbReference>